<proteinExistence type="predicted"/>
<keyword evidence="2" id="KW-1185">Reference proteome</keyword>
<name>A0ABY7CJC1_9BASI</name>
<dbReference type="EMBL" id="CP110424">
    <property type="protein sequence ID" value="WAQ84221.1"/>
    <property type="molecule type" value="Genomic_DNA"/>
</dbReference>
<sequence length="348" mass="38392">MTDINNSYFQKVVRMSSPDQIGDIDGMWFEGKFQAVAMGDISATTRSIIEVKGDHTSQASKFSVILGPTSDNPGGFAIGEYYNLRGEVIISEPLGNLQFSYSPVGIHQIRHTRSSSSSSLISIIGVGTIRRVRLLPDLANRSNGRTDTNVIEMIVGHKSDLPTNGLKAELMTRSKYDVSGGLMADKDHTCVWLMYCADFSRKLTYGKTYAIEGFLVGAKRHEMPFIMFDINNTREVPTTHAGGETRVHSLGVIVQTLHSKSSLGLQGPISLIIRHDGVDKNDPENDSMLVNYVVPSKIIPDDEVILLSAGKRVLFRGTLAGWNRELDMMRVEVTSGDLEIQDEESYSD</sequence>
<organism evidence="1 2">
    <name type="scientific">Puccinia triticina</name>
    <dbReference type="NCBI Taxonomy" id="208348"/>
    <lineage>
        <taxon>Eukaryota</taxon>
        <taxon>Fungi</taxon>
        <taxon>Dikarya</taxon>
        <taxon>Basidiomycota</taxon>
        <taxon>Pucciniomycotina</taxon>
        <taxon>Pucciniomycetes</taxon>
        <taxon>Pucciniales</taxon>
        <taxon>Pucciniaceae</taxon>
        <taxon>Puccinia</taxon>
    </lineage>
</organism>
<accession>A0ABY7CJC1</accession>
<dbReference type="Proteomes" id="UP001164743">
    <property type="component" value="Chromosome 4A"/>
</dbReference>
<evidence type="ECO:0000313" key="2">
    <source>
        <dbReference type="Proteomes" id="UP001164743"/>
    </source>
</evidence>
<reference evidence="1" key="1">
    <citation type="submission" date="2022-10" db="EMBL/GenBank/DDBJ databases">
        <title>Puccinia triticina Genome sequencing and assembly.</title>
        <authorList>
            <person name="Li C."/>
        </authorList>
    </citation>
    <scope>NUCLEOTIDE SEQUENCE</scope>
    <source>
        <strain evidence="1">Pt15</strain>
    </source>
</reference>
<gene>
    <name evidence="1" type="ORF">PtA15_4A673</name>
</gene>
<evidence type="ECO:0000313" key="1">
    <source>
        <dbReference type="EMBL" id="WAQ84221.1"/>
    </source>
</evidence>
<dbReference type="GeneID" id="77809476"/>
<protein>
    <submittedName>
        <fullName evidence="1">Uncharacterized protein</fullName>
    </submittedName>
</protein>
<dbReference type="RefSeq" id="XP_053019776.1">
    <property type="nucleotide sequence ID" value="XM_053168581.1"/>
</dbReference>